<name>A0A9D2M7K9_9FIRM</name>
<dbReference type="EMBL" id="DWYG01000072">
    <property type="protein sequence ID" value="HJB41813.1"/>
    <property type="molecule type" value="Genomic_DNA"/>
</dbReference>
<dbReference type="Proteomes" id="UP000886803">
    <property type="component" value="Unassembled WGS sequence"/>
</dbReference>
<evidence type="ECO:0000313" key="3">
    <source>
        <dbReference type="Proteomes" id="UP000886803"/>
    </source>
</evidence>
<reference evidence="2" key="1">
    <citation type="journal article" date="2021" name="PeerJ">
        <title>Extensive microbial diversity within the chicken gut microbiome revealed by metagenomics and culture.</title>
        <authorList>
            <person name="Gilroy R."/>
            <person name="Ravi A."/>
            <person name="Getino M."/>
            <person name="Pursley I."/>
            <person name="Horton D.L."/>
            <person name="Alikhan N.F."/>
            <person name="Baker D."/>
            <person name="Gharbi K."/>
            <person name="Hall N."/>
            <person name="Watson M."/>
            <person name="Adriaenssens E.M."/>
            <person name="Foster-Nyarko E."/>
            <person name="Jarju S."/>
            <person name="Secka A."/>
            <person name="Antonio M."/>
            <person name="Oren A."/>
            <person name="Chaudhuri R.R."/>
            <person name="La Ragione R."/>
            <person name="Hildebrand F."/>
            <person name="Pallen M.J."/>
        </authorList>
    </citation>
    <scope>NUCLEOTIDE SEQUENCE</scope>
    <source>
        <strain evidence="2">ChiBcec8-13705</strain>
    </source>
</reference>
<accession>A0A9D2M7K9</accession>
<reference evidence="2" key="2">
    <citation type="submission" date="2021-04" db="EMBL/GenBank/DDBJ databases">
        <authorList>
            <person name="Gilroy R."/>
        </authorList>
    </citation>
    <scope>NUCLEOTIDE SEQUENCE</scope>
    <source>
        <strain evidence="2">ChiBcec8-13705</strain>
    </source>
</reference>
<dbReference type="GO" id="GO:0008289">
    <property type="term" value="F:lipid binding"/>
    <property type="evidence" value="ECO:0007669"/>
    <property type="project" value="UniProtKB-KW"/>
</dbReference>
<gene>
    <name evidence="2" type="ORF">H9945_04875</name>
</gene>
<comment type="caution">
    <text evidence="2">The sequence shown here is derived from an EMBL/GenBank/DDBJ whole genome shotgun (WGS) entry which is preliminary data.</text>
</comment>
<dbReference type="AlphaFoldDB" id="A0A9D2M7K9"/>
<keyword evidence="1" id="KW-0446">Lipid-binding</keyword>
<dbReference type="PROSITE" id="PS51482">
    <property type="entry name" value="DEGV"/>
    <property type="match status" value="1"/>
</dbReference>
<sequence length="301" mass="33463">MERKLAIVTDSSCDIPQELAEKYGIDIIDFPINLDGKEYYERHDLTLDEFYELMRQAQGVPTTAAITMLQWQEVYEKYADEGYTDVLHVSINSNGSSTYANAMQAAKNLAETRPDSGMKVHLVDSHTYSMVFGWYLCECARKLRNGGELRACVQELESKLARVEVCLAAFSLKQMKKSGRVSAAAAFAGELLGLRPIISLNDGVSKVEAKVRGDAAVIPAMIKWAKTRVDDLHTTPYLVAYTSSTQKRDELIKLCKKELGHPPMFVFRLGGVVSANTGPDAIAFAFEGKPRRLVDYEPPLP</sequence>
<evidence type="ECO:0000256" key="1">
    <source>
        <dbReference type="ARBA" id="ARBA00023121"/>
    </source>
</evidence>
<organism evidence="2 3">
    <name type="scientific">Candidatus Gemmiger avicola</name>
    <dbReference type="NCBI Taxonomy" id="2838605"/>
    <lineage>
        <taxon>Bacteria</taxon>
        <taxon>Bacillati</taxon>
        <taxon>Bacillota</taxon>
        <taxon>Clostridia</taxon>
        <taxon>Eubacteriales</taxon>
        <taxon>Gemmiger</taxon>
    </lineage>
</organism>
<evidence type="ECO:0000313" key="2">
    <source>
        <dbReference type="EMBL" id="HJB41813.1"/>
    </source>
</evidence>
<dbReference type="Gene3D" id="3.30.1180.10">
    <property type="match status" value="1"/>
</dbReference>
<proteinExistence type="predicted"/>
<dbReference type="Gene3D" id="3.40.50.10170">
    <property type="match status" value="1"/>
</dbReference>
<dbReference type="PANTHER" id="PTHR33434">
    <property type="entry name" value="DEGV DOMAIN-CONTAINING PROTEIN DR_1986-RELATED"/>
    <property type="match status" value="1"/>
</dbReference>
<dbReference type="Pfam" id="PF02645">
    <property type="entry name" value="DegV"/>
    <property type="match status" value="1"/>
</dbReference>
<protein>
    <submittedName>
        <fullName evidence="2">DegV family protein</fullName>
    </submittedName>
</protein>
<dbReference type="InterPro" id="IPR043168">
    <property type="entry name" value="DegV_C"/>
</dbReference>
<dbReference type="SUPFAM" id="SSF82549">
    <property type="entry name" value="DAK1/DegV-like"/>
    <property type="match status" value="1"/>
</dbReference>
<dbReference type="InterPro" id="IPR050270">
    <property type="entry name" value="DegV_domain_contain"/>
</dbReference>
<dbReference type="PANTHER" id="PTHR33434:SF2">
    <property type="entry name" value="FATTY ACID-BINDING PROTEIN TM_1468"/>
    <property type="match status" value="1"/>
</dbReference>
<dbReference type="InterPro" id="IPR003797">
    <property type="entry name" value="DegV"/>
</dbReference>
<dbReference type="NCBIfam" id="TIGR00762">
    <property type="entry name" value="DegV"/>
    <property type="match status" value="1"/>
</dbReference>